<evidence type="ECO:0000256" key="1">
    <source>
        <dbReference type="SAM" id="SignalP"/>
    </source>
</evidence>
<dbReference type="PANTHER" id="PTHR47324">
    <property type="entry name" value="PROTEIN IRG-7-RELATED"/>
    <property type="match status" value="1"/>
</dbReference>
<keyword evidence="1" id="KW-0732">Signal</keyword>
<dbReference type="WBParaSite" id="PDA_v2.g25096.t1">
    <property type="protein sequence ID" value="PDA_v2.g25096.t1"/>
    <property type="gene ID" value="PDA_v2.g25096"/>
</dbReference>
<dbReference type="Pfam" id="PF23623">
    <property type="entry name" value="GBD_IRG7_N"/>
    <property type="match status" value="1"/>
</dbReference>
<dbReference type="Proteomes" id="UP000887578">
    <property type="component" value="Unplaced"/>
</dbReference>
<organism evidence="3 4">
    <name type="scientific">Panagrolaimus davidi</name>
    <dbReference type="NCBI Taxonomy" id="227884"/>
    <lineage>
        <taxon>Eukaryota</taxon>
        <taxon>Metazoa</taxon>
        <taxon>Ecdysozoa</taxon>
        <taxon>Nematoda</taxon>
        <taxon>Chromadorea</taxon>
        <taxon>Rhabditida</taxon>
        <taxon>Tylenchina</taxon>
        <taxon>Panagrolaimomorpha</taxon>
        <taxon>Panagrolaimoidea</taxon>
        <taxon>Panagrolaimidae</taxon>
        <taxon>Panagrolaimus</taxon>
    </lineage>
</organism>
<dbReference type="InterPro" id="IPR053295">
    <property type="entry name" value="Innate_immunity_reg"/>
</dbReference>
<dbReference type="PANTHER" id="PTHR47324:SF3">
    <property type="entry name" value="EGF-LIKE DOMAIN-CONTAINING PROTEIN"/>
    <property type="match status" value="1"/>
</dbReference>
<evidence type="ECO:0000313" key="4">
    <source>
        <dbReference type="WBParaSite" id="PDA_v2.g25096.t1"/>
    </source>
</evidence>
<proteinExistence type="predicted"/>
<name>A0A914Q2V8_9BILA</name>
<feature type="signal peptide" evidence="1">
    <location>
        <begin position="1"/>
        <end position="20"/>
    </location>
</feature>
<accession>A0A914Q2V8</accession>
<sequence length="297" mass="32599">MKRLLLLTFLTFLVVAEINASEEKFGKSESFVKAIHESLSTEHSTWLRNHNAAKSGNPIEPGIKFLAHHNIPSDIPLIPSPEHLVATNQFGVKCDQGYTGDFCNIPVCSSMANITTHNSGSEGEAIELATSYECNDNISFPVDSYALSIVITLYSANGGMPGATLSMLNGTVIQPDETTNPGNDFRYFSAFFYGLSEFSGPGYYNLQLSSETIAPCSYQITTTTQAVYDTGFVQSVNDDNIQKDIYQPWRVLKEPMQNTANYLGARLNGVIQPSAPQVVTFYNGDDKQYAPMTLGIR</sequence>
<evidence type="ECO:0000313" key="3">
    <source>
        <dbReference type="Proteomes" id="UP000887578"/>
    </source>
</evidence>
<keyword evidence="3" id="KW-1185">Reference proteome</keyword>
<evidence type="ECO:0000259" key="2">
    <source>
        <dbReference type="Pfam" id="PF23623"/>
    </source>
</evidence>
<feature type="domain" description="Irg-7 N-terminal galactose binding" evidence="2">
    <location>
        <begin position="125"/>
        <end position="223"/>
    </location>
</feature>
<protein>
    <recommendedName>
        <fullName evidence="2">Irg-7 N-terminal galactose binding domain-containing protein</fullName>
    </recommendedName>
</protein>
<dbReference type="InterPro" id="IPR057086">
    <property type="entry name" value="GBD_Irg-7_N"/>
</dbReference>
<reference evidence="4" key="1">
    <citation type="submission" date="2022-11" db="UniProtKB">
        <authorList>
            <consortium name="WormBaseParasite"/>
        </authorList>
    </citation>
    <scope>IDENTIFICATION</scope>
</reference>
<dbReference type="AlphaFoldDB" id="A0A914Q2V8"/>
<feature type="chain" id="PRO_5037127051" description="Irg-7 N-terminal galactose binding domain-containing protein" evidence="1">
    <location>
        <begin position="21"/>
        <end position="297"/>
    </location>
</feature>